<sequence>MNGFICSNAIMSYKINNYIDKKYLLQNDFLRKNEYLADGTGQKELSEKKFEELEVKIPNSIEEQKIDLLKERKKGFLQKMFV</sequence>
<keyword evidence="2" id="KW-0680">Restriction system</keyword>
<dbReference type="InterPro" id="IPR044946">
    <property type="entry name" value="Restrct_endonuc_typeI_TRD_sf"/>
</dbReference>
<comment type="similarity">
    <text evidence="1">Belongs to the type-I restriction system S methylase family.</text>
</comment>
<evidence type="ECO:0000256" key="3">
    <source>
        <dbReference type="ARBA" id="ARBA00023125"/>
    </source>
</evidence>
<keyword evidence="3" id="KW-0238">DNA-binding</keyword>
<dbReference type="GO" id="GO:0016787">
    <property type="term" value="F:hydrolase activity"/>
    <property type="evidence" value="ECO:0007669"/>
    <property type="project" value="UniProtKB-KW"/>
</dbReference>
<reference evidence="5" key="1">
    <citation type="journal article" date="2022" name="Int. J. Mol. Sci.">
        <title>Phenotypic and Genotypic Virulence Characterisation of Staphylococcus pettenkoferi Strains Isolated from Human Bloodstream and Diabetic Foot Infections.</title>
        <authorList>
            <person name="Magnan C."/>
            <person name="Ahmad-Mansour N."/>
            <person name="Pouget C."/>
            <person name="Morsli M."/>
            <person name="Huc-Brandt S."/>
            <person name="Pantel A."/>
            <person name="Dunyach-Remy C."/>
            <person name="Sotto A."/>
            <person name="Molle V."/>
            <person name="Lavigne J.-P."/>
        </authorList>
    </citation>
    <scope>NUCLEOTIDE SEQUENCE</scope>
    <source>
        <strain evidence="5">NSP012P</strain>
    </source>
</reference>
<comment type="caution">
    <text evidence="6">The sequence shown here is derived from an EMBL/GenBank/DDBJ whole genome shotgun (WGS) entry which is preliminary data.</text>
</comment>
<keyword evidence="6" id="KW-0255">Endonuclease</keyword>
<feature type="domain" description="Type I restriction modification DNA specificity" evidence="4">
    <location>
        <begin position="3"/>
        <end position="67"/>
    </location>
</feature>
<evidence type="ECO:0000313" key="8">
    <source>
        <dbReference type="Proteomes" id="UP001081438"/>
    </source>
</evidence>
<dbReference type="EMBL" id="JANSLD010000056">
    <property type="protein sequence ID" value="MCY1584323.1"/>
    <property type="molecule type" value="Genomic_DNA"/>
</dbReference>
<dbReference type="InterPro" id="IPR000055">
    <property type="entry name" value="Restrct_endonuc_typeI_TRD"/>
</dbReference>
<dbReference type="Proteomes" id="UP001081438">
    <property type="component" value="Unassembled WGS sequence"/>
</dbReference>
<dbReference type="AlphaFoldDB" id="A0A9Q4D9L1"/>
<dbReference type="GO" id="GO:0009307">
    <property type="term" value="P:DNA restriction-modification system"/>
    <property type="evidence" value="ECO:0007669"/>
    <property type="project" value="UniProtKB-KW"/>
</dbReference>
<evidence type="ECO:0000313" key="7">
    <source>
        <dbReference type="Proteomes" id="UP001072952"/>
    </source>
</evidence>
<reference evidence="5" key="3">
    <citation type="submission" date="2022-08" db="EMBL/GenBank/DDBJ databases">
        <authorList>
            <person name="Magnan C."/>
        </authorList>
    </citation>
    <scope>NUCLEOTIDE SEQUENCE</scope>
    <source>
        <strain evidence="5">NSP012P</strain>
    </source>
</reference>
<evidence type="ECO:0000259" key="4">
    <source>
        <dbReference type="Pfam" id="PF01420"/>
    </source>
</evidence>
<dbReference type="GO" id="GO:0003677">
    <property type="term" value="F:DNA binding"/>
    <property type="evidence" value="ECO:0007669"/>
    <property type="project" value="UniProtKB-KW"/>
</dbReference>
<dbReference type="Proteomes" id="UP001072952">
    <property type="component" value="Unassembled WGS sequence"/>
</dbReference>
<dbReference type="EMBL" id="JANSKX010000046">
    <property type="protein sequence ID" value="MCY1595867.1"/>
    <property type="molecule type" value="Genomic_DNA"/>
</dbReference>
<keyword evidence="7" id="KW-1185">Reference proteome</keyword>
<gene>
    <name evidence="6" type="ORF">NW112_11700</name>
    <name evidence="5" type="ORF">NW133_12560</name>
</gene>
<dbReference type="Pfam" id="PF01420">
    <property type="entry name" value="Methylase_S"/>
    <property type="match status" value="1"/>
</dbReference>
<evidence type="ECO:0000256" key="2">
    <source>
        <dbReference type="ARBA" id="ARBA00022747"/>
    </source>
</evidence>
<evidence type="ECO:0000313" key="5">
    <source>
        <dbReference type="EMBL" id="MCY1584323.1"/>
    </source>
</evidence>
<proteinExistence type="inferred from homology"/>
<name>A0A9Q4D9L1_9STAP</name>
<evidence type="ECO:0000256" key="1">
    <source>
        <dbReference type="ARBA" id="ARBA00010923"/>
    </source>
</evidence>
<keyword evidence="6" id="KW-0378">Hydrolase</keyword>
<reference evidence="6" key="2">
    <citation type="journal article" date="2022" name="Int. J. Mol. Sci.">
        <title>Phenotypic and genotypic virulence characterisation of Staphylococcus pettenkoferi strains isolated from human bloodstream and diabetic foot infections.</title>
        <authorList>
            <person name="Magnan C."/>
        </authorList>
    </citation>
    <scope>NUCLEOTIDE SEQUENCE</scope>
    <source>
        <strain evidence="6">NSP020P</strain>
    </source>
</reference>
<keyword evidence="6" id="KW-0540">Nuclease</keyword>
<evidence type="ECO:0000313" key="6">
    <source>
        <dbReference type="EMBL" id="MCY1595867.1"/>
    </source>
</evidence>
<dbReference type="Gene3D" id="3.90.220.20">
    <property type="entry name" value="DNA methylase specificity domains"/>
    <property type="match status" value="1"/>
</dbReference>
<dbReference type="RefSeq" id="WP_260842989.1">
    <property type="nucleotide sequence ID" value="NZ_JANSKK010000008.1"/>
</dbReference>
<dbReference type="EC" id="3.1.21.-" evidence="6"/>
<dbReference type="SUPFAM" id="SSF116734">
    <property type="entry name" value="DNA methylase specificity domain"/>
    <property type="match status" value="1"/>
</dbReference>
<organism evidence="6 8">
    <name type="scientific">Staphylococcus pettenkoferi</name>
    <dbReference type="NCBI Taxonomy" id="170573"/>
    <lineage>
        <taxon>Bacteria</taxon>
        <taxon>Bacillati</taxon>
        <taxon>Bacillota</taxon>
        <taxon>Bacilli</taxon>
        <taxon>Bacillales</taxon>
        <taxon>Staphylococcaceae</taxon>
        <taxon>Staphylococcus</taxon>
    </lineage>
</organism>
<dbReference type="GO" id="GO:0004519">
    <property type="term" value="F:endonuclease activity"/>
    <property type="evidence" value="ECO:0007669"/>
    <property type="project" value="UniProtKB-KW"/>
</dbReference>
<protein>
    <submittedName>
        <fullName evidence="6">Restriction endonuclease subunit S</fullName>
        <ecNumber evidence="6">3.1.21.-</ecNumber>
    </submittedName>
</protein>
<accession>A0A9Q4D9L1</accession>